<dbReference type="OrthoDB" id="9786503at2"/>
<evidence type="ECO:0000313" key="7">
    <source>
        <dbReference type="Proteomes" id="UP000198409"/>
    </source>
</evidence>
<evidence type="ECO:0000313" key="8">
    <source>
        <dbReference type="Proteomes" id="UP000292859"/>
    </source>
</evidence>
<dbReference type="SUPFAM" id="SSF51905">
    <property type="entry name" value="FAD/NAD(P)-binding domain"/>
    <property type="match status" value="1"/>
</dbReference>
<reference evidence="5" key="1">
    <citation type="submission" date="2017-06" db="EMBL/GenBank/DDBJ databases">
        <authorList>
            <person name="Kim H.J."/>
            <person name="Triplett B.A."/>
        </authorList>
    </citation>
    <scope>NUCLEOTIDE SEQUENCE [LARGE SCALE GENOMIC DNA]</scope>
    <source>
        <strain evidence="5">DSM 26170</strain>
    </source>
</reference>
<evidence type="ECO:0000256" key="1">
    <source>
        <dbReference type="ARBA" id="ARBA00018719"/>
    </source>
</evidence>
<dbReference type="RefSeq" id="WP_089388055.1">
    <property type="nucleotide sequence ID" value="NZ_FZNM01000005.1"/>
</dbReference>
<accession>A0A238WPQ5</accession>
<dbReference type="EMBL" id="FZNM01000005">
    <property type="protein sequence ID" value="SNR48505.1"/>
    <property type="molecule type" value="Genomic_DNA"/>
</dbReference>
<dbReference type="Gene3D" id="3.50.50.60">
    <property type="entry name" value="FAD/NAD(P)-binding domain"/>
    <property type="match status" value="2"/>
</dbReference>
<protein>
    <recommendedName>
        <fullName evidence="1">Thioredoxin reductase</fullName>
    </recommendedName>
</protein>
<evidence type="ECO:0000313" key="5">
    <source>
        <dbReference type="EMBL" id="SNR48505.1"/>
    </source>
</evidence>
<dbReference type="Proteomes" id="UP000198409">
    <property type="component" value="Unassembled WGS sequence"/>
</dbReference>
<dbReference type="InterPro" id="IPR050097">
    <property type="entry name" value="Ferredoxin-NADP_redctase_2"/>
</dbReference>
<organism evidence="5 7">
    <name type="scientific">Paracoccus sediminis</name>
    <dbReference type="NCBI Taxonomy" id="1214787"/>
    <lineage>
        <taxon>Bacteria</taxon>
        <taxon>Pseudomonadati</taxon>
        <taxon>Pseudomonadota</taxon>
        <taxon>Alphaproteobacteria</taxon>
        <taxon>Rhodobacterales</taxon>
        <taxon>Paracoccaceae</taxon>
        <taxon>Paracoccus</taxon>
    </lineage>
</organism>
<evidence type="ECO:0000259" key="4">
    <source>
        <dbReference type="Pfam" id="PF07992"/>
    </source>
</evidence>
<evidence type="ECO:0000313" key="6">
    <source>
        <dbReference type="EMBL" id="TBN50408.1"/>
    </source>
</evidence>
<sequence>MTDTLFDCAIIGGGPAGMTAAIYLARFRRRVVLIDGGDSRAALIPRSHNHPGYPDGIRGEDLLVRMREQTDRFGVLTLAAQATAIDRLPDGAFGIAAGRTLAADHVILATGSRDRMPPVDDPVRHIREGLIRQCPVCDAYELIDKPVAIIGAKDCTAGEALFMSHYTPDVTLLTLGDPLDVKASIQARLDDAGVRILADRVTAWDFAADGVGVRVDDGWRRFAAVYSGLGIDPQNALARGLGVDLAEDGRITTDPHMQTSVDRVFAIGDVVTGLNQIAVAMAQGEIAATHVHNLIRLSERRSLADSL</sequence>
<dbReference type="EMBL" id="SIRL01000005">
    <property type="protein sequence ID" value="TBN50408.1"/>
    <property type="molecule type" value="Genomic_DNA"/>
</dbReference>
<keyword evidence="2" id="KW-0285">Flavoprotein</keyword>
<dbReference type="GO" id="GO:0016491">
    <property type="term" value="F:oxidoreductase activity"/>
    <property type="evidence" value="ECO:0007669"/>
    <property type="project" value="UniProtKB-KW"/>
</dbReference>
<evidence type="ECO:0000256" key="2">
    <source>
        <dbReference type="ARBA" id="ARBA00022630"/>
    </source>
</evidence>
<name>A0A238WPQ5_9RHOB</name>
<gene>
    <name evidence="6" type="ORF">EYF88_09170</name>
    <name evidence="5" type="ORF">SAMN06265378_105156</name>
</gene>
<dbReference type="Pfam" id="PF07992">
    <property type="entry name" value="Pyr_redox_2"/>
    <property type="match status" value="1"/>
</dbReference>
<reference evidence="7" key="2">
    <citation type="submission" date="2017-06" db="EMBL/GenBank/DDBJ databases">
        <authorList>
            <person name="Varghese N."/>
            <person name="Submissions S."/>
        </authorList>
    </citation>
    <scope>NUCLEOTIDE SEQUENCE [LARGE SCALE GENOMIC DNA]</scope>
    <source>
        <strain evidence="7">DSM 26170</strain>
    </source>
</reference>
<dbReference type="InterPro" id="IPR036188">
    <property type="entry name" value="FAD/NAD-bd_sf"/>
</dbReference>
<keyword evidence="3" id="KW-0560">Oxidoreductase</keyword>
<keyword evidence="8" id="KW-1185">Reference proteome</keyword>
<dbReference type="InterPro" id="IPR023753">
    <property type="entry name" value="FAD/NAD-binding_dom"/>
</dbReference>
<dbReference type="Proteomes" id="UP000292859">
    <property type="component" value="Unassembled WGS sequence"/>
</dbReference>
<dbReference type="AlphaFoldDB" id="A0A238WPQ5"/>
<dbReference type="PANTHER" id="PTHR48105">
    <property type="entry name" value="THIOREDOXIN REDUCTASE 1-RELATED-RELATED"/>
    <property type="match status" value="1"/>
</dbReference>
<reference evidence="6 8" key="3">
    <citation type="submission" date="2019-02" db="EMBL/GenBank/DDBJ databases">
        <authorList>
            <person name="Zhang G."/>
        </authorList>
    </citation>
    <scope>NUCLEOTIDE SEQUENCE [LARGE SCALE GENOMIC DNA]</scope>
    <source>
        <strain evidence="6 8">CMB17</strain>
    </source>
</reference>
<evidence type="ECO:0000256" key="3">
    <source>
        <dbReference type="ARBA" id="ARBA00023002"/>
    </source>
</evidence>
<feature type="domain" description="FAD/NAD(P)-binding" evidence="4">
    <location>
        <begin position="6"/>
        <end position="284"/>
    </location>
</feature>
<dbReference type="PRINTS" id="PR00469">
    <property type="entry name" value="PNDRDTASEII"/>
</dbReference>
<dbReference type="PRINTS" id="PR00368">
    <property type="entry name" value="FADPNR"/>
</dbReference>
<proteinExistence type="predicted"/>